<name>A0ABW5KS80_9FLAO</name>
<dbReference type="PANTHER" id="PTHR30489">
    <property type="entry name" value="LIPOPROTEIN-RELEASING SYSTEM TRANSMEMBRANE PROTEIN LOLE"/>
    <property type="match status" value="1"/>
</dbReference>
<feature type="transmembrane region" description="Helical" evidence="7">
    <location>
        <begin position="274"/>
        <end position="300"/>
    </location>
</feature>
<evidence type="ECO:0000256" key="6">
    <source>
        <dbReference type="ARBA" id="ARBA00023136"/>
    </source>
</evidence>
<comment type="caution">
    <text evidence="9">The sequence shown here is derived from an EMBL/GenBank/DDBJ whole genome shotgun (WGS) entry which is preliminary data.</text>
</comment>
<evidence type="ECO:0000313" key="9">
    <source>
        <dbReference type="EMBL" id="MFD2551479.1"/>
    </source>
</evidence>
<feature type="transmembrane region" description="Helical" evidence="7">
    <location>
        <begin position="365"/>
        <end position="387"/>
    </location>
</feature>
<dbReference type="PANTHER" id="PTHR30489:SF0">
    <property type="entry name" value="LIPOPROTEIN-RELEASING SYSTEM TRANSMEMBRANE PROTEIN LOLE"/>
    <property type="match status" value="1"/>
</dbReference>
<dbReference type="Proteomes" id="UP001597472">
    <property type="component" value="Unassembled WGS sequence"/>
</dbReference>
<evidence type="ECO:0000256" key="2">
    <source>
        <dbReference type="ARBA" id="ARBA00005236"/>
    </source>
</evidence>
<keyword evidence="10" id="KW-1185">Reference proteome</keyword>
<protein>
    <submittedName>
        <fullName evidence="9">ABC transporter permease</fullName>
    </submittedName>
</protein>
<dbReference type="InterPro" id="IPR051447">
    <property type="entry name" value="Lipoprotein-release_system"/>
</dbReference>
<dbReference type="EMBL" id="JBHULS010000002">
    <property type="protein sequence ID" value="MFD2551479.1"/>
    <property type="molecule type" value="Genomic_DNA"/>
</dbReference>
<evidence type="ECO:0000256" key="7">
    <source>
        <dbReference type="SAM" id="Phobius"/>
    </source>
</evidence>
<evidence type="ECO:0000313" key="10">
    <source>
        <dbReference type="Proteomes" id="UP001597472"/>
    </source>
</evidence>
<feature type="transmembrane region" description="Helical" evidence="7">
    <location>
        <begin position="21"/>
        <end position="49"/>
    </location>
</feature>
<evidence type="ECO:0000256" key="1">
    <source>
        <dbReference type="ARBA" id="ARBA00004651"/>
    </source>
</evidence>
<keyword evidence="4 7" id="KW-0812">Transmembrane</keyword>
<gene>
    <name evidence="9" type="ORF">ACFSQP_06590</name>
</gene>
<sequence length="402" mass="44131">MNFSLYIAKRYLLSKSSNNAINVITGIAAASVVLGALSLFIVLSGFAGLKDFTLKFTSIIDPDLKAEAAVGKSFMLTTEDINALNKHPDIVSFAQIVEERVFIAFDDKNYPNGFIKGVDTNYVAVTAIDSVIPLGSWFSNNSNQIVTGWGIANRLNIGVMDYGKAVELFVPKPGKGQITNIKQAFTSLKAINVGIFDVNETANNKYVYAPIAMARHLLNFQSQEVTALEFKISNDASEETVREAITAILGDKVVLKNREQLNDALYKMLNTEYLAVYLIFTLILIIALFNVVGTIIMIILDKKKNLFTLYNLGATVKDIRTIFFLQGSLMTVFGGFVGLVIGYVLVQLQISFGFIKITPTLPYPMGLNIENFLIVFITISVLGILASKVASTRISKKLIQTA</sequence>
<reference evidence="10" key="1">
    <citation type="journal article" date="2019" name="Int. J. Syst. Evol. Microbiol.">
        <title>The Global Catalogue of Microorganisms (GCM) 10K type strain sequencing project: providing services to taxonomists for standard genome sequencing and annotation.</title>
        <authorList>
            <consortium name="The Broad Institute Genomics Platform"/>
            <consortium name="The Broad Institute Genome Sequencing Center for Infectious Disease"/>
            <person name="Wu L."/>
            <person name="Ma J."/>
        </authorList>
    </citation>
    <scope>NUCLEOTIDE SEQUENCE [LARGE SCALE GENOMIC DNA]</scope>
    <source>
        <strain evidence="10">KCTC 42587</strain>
    </source>
</reference>
<keyword evidence="3" id="KW-1003">Cell membrane</keyword>
<evidence type="ECO:0000256" key="5">
    <source>
        <dbReference type="ARBA" id="ARBA00022989"/>
    </source>
</evidence>
<evidence type="ECO:0000259" key="8">
    <source>
        <dbReference type="Pfam" id="PF02687"/>
    </source>
</evidence>
<accession>A0ABW5KS80</accession>
<organism evidence="9 10">
    <name type="scientific">Bizionia sediminis</name>
    <dbReference type="NCBI Taxonomy" id="1737064"/>
    <lineage>
        <taxon>Bacteria</taxon>
        <taxon>Pseudomonadati</taxon>
        <taxon>Bacteroidota</taxon>
        <taxon>Flavobacteriia</taxon>
        <taxon>Flavobacteriales</taxon>
        <taxon>Flavobacteriaceae</taxon>
        <taxon>Bizionia</taxon>
    </lineage>
</organism>
<evidence type="ECO:0000256" key="4">
    <source>
        <dbReference type="ARBA" id="ARBA00022692"/>
    </source>
</evidence>
<feature type="transmembrane region" description="Helical" evidence="7">
    <location>
        <begin position="321"/>
        <end position="345"/>
    </location>
</feature>
<dbReference type="RefSeq" id="WP_376892624.1">
    <property type="nucleotide sequence ID" value="NZ_JBHULS010000002.1"/>
</dbReference>
<dbReference type="Pfam" id="PF02687">
    <property type="entry name" value="FtsX"/>
    <property type="match status" value="1"/>
</dbReference>
<feature type="domain" description="ABC3 transporter permease C-terminal" evidence="8">
    <location>
        <begin position="278"/>
        <end position="397"/>
    </location>
</feature>
<comment type="similarity">
    <text evidence="2">Belongs to the ABC-4 integral membrane protein family. LolC/E subfamily.</text>
</comment>
<proteinExistence type="inferred from homology"/>
<evidence type="ECO:0000256" key="3">
    <source>
        <dbReference type="ARBA" id="ARBA00022475"/>
    </source>
</evidence>
<keyword evidence="5 7" id="KW-1133">Transmembrane helix</keyword>
<keyword evidence="6 7" id="KW-0472">Membrane</keyword>
<dbReference type="InterPro" id="IPR003838">
    <property type="entry name" value="ABC3_permease_C"/>
</dbReference>
<comment type="subcellular location">
    <subcellularLocation>
        <location evidence="1">Cell membrane</location>
        <topology evidence="1">Multi-pass membrane protein</topology>
    </subcellularLocation>
</comment>